<keyword evidence="3" id="KW-1185">Reference proteome</keyword>
<dbReference type="Proteomes" id="UP001322277">
    <property type="component" value="Chromosome 6"/>
</dbReference>
<sequence>MVSNKVEPSPASLSLLLSLSLQKQRIIILTAHNVHTASPSCQPTSHRRLVGIPAKGSSKEKRKNKNIMCLGRSSRRNDDRYASRWLALLKQDNCPPSQYLHRACQLLAFSEKPLARLLPVQL</sequence>
<organism evidence="2 3">
    <name type="scientific">Colletotrichum destructivum</name>
    <dbReference type="NCBI Taxonomy" id="34406"/>
    <lineage>
        <taxon>Eukaryota</taxon>
        <taxon>Fungi</taxon>
        <taxon>Dikarya</taxon>
        <taxon>Ascomycota</taxon>
        <taxon>Pezizomycotina</taxon>
        <taxon>Sordariomycetes</taxon>
        <taxon>Hypocreomycetidae</taxon>
        <taxon>Glomerellales</taxon>
        <taxon>Glomerellaceae</taxon>
        <taxon>Colletotrichum</taxon>
        <taxon>Colletotrichum destructivum species complex</taxon>
    </lineage>
</organism>
<accession>A0AAX4IPI9</accession>
<dbReference type="RefSeq" id="XP_062782681.1">
    <property type="nucleotide sequence ID" value="XM_062926630.1"/>
</dbReference>
<dbReference type="EMBL" id="CP137310">
    <property type="protein sequence ID" value="WQF85458.1"/>
    <property type="molecule type" value="Genomic_DNA"/>
</dbReference>
<evidence type="ECO:0000313" key="3">
    <source>
        <dbReference type="Proteomes" id="UP001322277"/>
    </source>
</evidence>
<protein>
    <submittedName>
        <fullName evidence="2">Uncharacterized protein</fullName>
    </submittedName>
</protein>
<reference evidence="3" key="1">
    <citation type="journal article" date="2023" name="bioRxiv">
        <title>Complete genome of the Medicago anthracnose fungus, Colletotrichum destructivum, reveals a mini-chromosome-like region within a core chromosome.</title>
        <authorList>
            <person name="Lapalu N."/>
            <person name="Simon A."/>
            <person name="Lu A."/>
            <person name="Plaumann P.-L."/>
            <person name="Amselem J."/>
            <person name="Pigne S."/>
            <person name="Auger A."/>
            <person name="Koch C."/>
            <person name="Dallery J.-F."/>
            <person name="O'Connell R.J."/>
        </authorList>
    </citation>
    <scope>NUCLEOTIDE SEQUENCE [LARGE SCALE GENOMIC DNA]</scope>
    <source>
        <strain evidence="3">CBS 520.97</strain>
    </source>
</reference>
<proteinExistence type="predicted"/>
<dbReference type="GeneID" id="87946974"/>
<dbReference type="AlphaFoldDB" id="A0AAX4IPI9"/>
<evidence type="ECO:0000313" key="2">
    <source>
        <dbReference type="EMBL" id="WQF85458.1"/>
    </source>
</evidence>
<gene>
    <name evidence="2" type="ORF">CDEST_10472</name>
</gene>
<feature type="region of interest" description="Disordered" evidence="1">
    <location>
        <begin position="37"/>
        <end position="63"/>
    </location>
</feature>
<dbReference type="KEGG" id="cdet:87946974"/>
<evidence type="ECO:0000256" key="1">
    <source>
        <dbReference type="SAM" id="MobiDB-lite"/>
    </source>
</evidence>
<name>A0AAX4IPI9_9PEZI</name>